<feature type="binding site" evidence="7">
    <location>
        <position position="370"/>
    </location>
    <ligand>
        <name>Mg(2+)</name>
        <dbReference type="ChEBI" id="CHEBI:18420"/>
        <label>1</label>
    </ligand>
</feature>
<dbReference type="Pfam" id="PF00152">
    <property type="entry name" value="tRNA-synt_2"/>
    <property type="match status" value="1"/>
</dbReference>
<feature type="binding site" evidence="7">
    <location>
        <position position="370"/>
    </location>
    <ligand>
        <name>Mg(2+)</name>
        <dbReference type="ChEBI" id="CHEBI:18420"/>
        <label>2</label>
    </ligand>
</feature>
<dbReference type="GO" id="GO:0004824">
    <property type="term" value="F:lysine-tRNA ligase activity"/>
    <property type="evidence" value="ECO:0007669"/>
    <property type="project" value="UniProtKB-UniRule"/>
</dbReference>
<dbReference type="PANTHER" id="PTHR42918">
    <property type="entry name" value="LYSYL-TRNA SYNTHETASE"/>
    <property type="match status" value="1"/>
</dbReference>
<evidence type="ECO:0000256" key="6">
    <source>
        <dbReference type="ARBA" id="ARBA00048573"/>
    </source>
</evidence>
<gene>
    <name evidence="7" type="primary">lysS</name>
    <name evidence="9" type="ORF">Athens101428_76</name>
</gene>
<keyword evidence="7" id="KW-0460">Magnesium</keyword>
<evidence type="ECO:0000256" key="4">
    <source>
        <dbReference type="ARBA" id="ARBA00022840"/>
    </source>
</evidence>
<evidence type="ECO:0000256" key="5">
    <source>
        <dbReference type="ARBA" id="ARBA00023146"/>
    </source>
</evidence>
<dbReference type="SUPFAM" id="SSF55681">
    <property type="entry name" value="Class II aaRS and biotin synthetases"/>
    <property type="match status" value="1"/>
</dbReference>
<dbReference type="SUPFAM" id="SSF50249">
    <property type="entry name" value="Nucleic acid-binding proteins"/>
    <property type="match status" value="1"/>
</dbReference>
<dbReference type="CDD" id="cd04322">
    <property type="entry name" value="LysRS_N"/>
    <property type="match status" value="1"/>
</dbReference>
<evidence type="ECO:0000259" key="8">
    <source>
        <dbReference type="PROSITE" id="PS50862"/>
    </source>
</evidence>
<dbReference type="GO" id="GO:0005524">
    <property type="term" value="F:ATP binding"/>
    <property type="evidence" value="ECO:0007669"/>
    <property type="project" value="UniProtKB-UniRule"/>
</dbReference>
<name>A0A554LPZ2_9BACT</name>
<keyword evidence="5 7" id="KW-0030">Aminoacyl-tRNA synthetase</keyword>
<dbReference type="InterPro" id="IPR018149">
    <property type="entry name" value="Lys-tRNA-synth_II_C"/>
</dbReference>
<keyword evidence="1 7" id="KW-0436">Ligase</keyword>
<dbReference type="InterPro" id="IPR004364">
    <property type="entry name" value="Aa-tRNA-synt_II"/>
</dbReference>
<evidence type="ECO:0000256" key="3">
    <source>
        <dbReference type="ARBA" id="ARBA00022741"/>
    </source>
</evidence>
<dbReference type="Gene3D" id="2.40.50.140">
    <property type="entry name" value="Nucleic acid-binding proteins"/>
    <property type="match status" value="1"/>
</dbReference>
<comment type="subcellular location">
    <subcellularLocation>
        <location evidence="7">Cytoplasm</location>
    </subcellularLocation>
</comment>
<protein>
    <recommendedName>
        <fullName evidence="7">Lysine--tRNA ligase</fullName>
        <ecNumber evidence="7">6.1.1.6</ecNumber>
    </recommendedName>
    <alternativeName>
        <fullName evidence="7">Lysyl-tRNA synthetase</fullName>
        <shortName evidence="7">LysRS</shortName>
    </alternativeName>
</protein>
<dbReference type="HAMAP" id="MF_00252">
    <property type="entry name" value="Lys_tRNA_synth_class2"/>
    <property type="match status" value="1"/>
</dbReference>
<dbReference type="InterPro" id="IPR012340">
    <property type="entry name" value="NA-bd_OB-fold"/>
</dbReference>
<evidence type="ECO:0000256" key="7">
    <source>
        <dbReference type="HAMAP-Rule" id="MF_00252"/>
    </source>
</evidence>
<dbReference type="GO" id="GO:0005829">
    <property type="term" value="C:cytosol"/>
    <property type="evidence" value="ECO:0007669"/>
    <property type="project" value="TreeGrafter"/>
</dbReference>
<dbReference type="InterPro" id="IPR006195">
    <property type="entry name" value="aa-tRNA-synth_II"/>
</dbReference>
<organism evidence="9 10">
    <name type="scientific">Candidatus Berkelbacteria bacterium Athens1014_28</name>
    <dbReference type="NCBI Taxonomy" id="2017145"/>
    <lineage>
        <taxon>Bacteria</taxon>
        <taxon>Candidatus Berkelbacteria</taxon>
    </lineage>
</organism>
<dbReference type="PRINTS" id="PR00982">
    <property type="entry name" value="TRNASYNTHLYS"/>
</dbReference>
<dbReference type="AlphaFoldDB" id="A0A554LPZ2"/>
<dbReference type="EC" id="6.1.1.6" evidence="7"/>
<dbReference type="InterPro" id="IPR004365">
    <property type="entry name" value="NA-bd_OB_tRNA"/>
</dbReference>
<dbReference type="InterPro" id="IPR002313">
    <property type="entry name" value="Lys-tRNA-ligase_II"/>
</dbReference>
<evidence type="ECO:0000313" key="9">
    <source>
        <dbReference type="EMBL" id="TSC94951.1"/>
    </source>
</evidence>
<keyword evidence="3 7" id="KW-0547">Nucleotide-binding</keyword>
<evidence type="ECO:0000313" key="10">
    <source>
        <dbReference type="Proteomes" id="UP000316495"/>
    </source>
</evidence>
<comment type="cofactor">
    <cofactor evidence="7">
        <name>Mg(2+)</name>
        <dbReference type="ChEBI" id="CHEBI:18420"/>
    </cofactor>
    <text evidence="7">Binds 3 Mg(2+) ions per subunit.</text>
</comment>
<evidence type="ECO:0000256" key="1">
    <source>
        <dbReference type="ARBA" id="ARBA00022598"/>
    </source>
</evidence>
<dbReference type="PANTHER" id="PTHR42918:SF15">
    <property type="entry name" value="LYSINE--TRNA LIGASE, CHLOROPLASTIC_MITOCHONDRIAL"/>
    <property type="match status" value="1"/>
</dbReference>
<feature type="domain" description="Aminoacyl-transfer RNA synthetases class-II family profile" evidence="8">
    <location>
        <begin position="172"/>
        <end position="447"/>
    </location>
</feature>
<comment type="subunit">
    <text evidence="7">Homodimer.</text>
</comment>
<keyword evidence="7" id="KW-0963">Cytoplasm</keyword>
<dbReference type="PROSITE" id="PS50862">
    <property type="entry name" value="AA_TRNA_LIGASE_II"/>
    <property type="match status" value="1"/>
</dbReference>
<dbReference type="Gene3D" id="3.30.930.10">
    <property type="entry name" value="Bira Bifunctional Protein, Domain 2"/>
    <property type="match status" value="1"/>
</dbReference>
<dbReference type="InterPro" id="IPR044136">
    <property type="entry name" value="Lys-tRNA-ligase_II_N"/>
</dbReference>
<comment type="catalytic activity">
    <reaction evidence="6 7">
        <text>tRNA(Lys) + L-lysine + ATP = L-lysyl-tRNA(Lys) + AMP + diphosphate</text>
        <dbReference type="Rhea" id="RHEA:20792"/>
        <dbReference type="Rhea" id="RHEA-COMP:9696"/>
        <dbReference type="Rhea" id="RHEA-COMP:9697"/>
        <dbReference type="ChEBI" id="CHEBI:30616"/>
        <dbReference type="ChEBI" id="CHEBI:32551"/>
        <dbReference type="ChEBI" id="CHEBI:33019"/>
        <dbReference type="ChEBI" id="CHEBI:78442"/>
        <dbReference type="ChEBI" id="CHEBI:78529"/>
        <dbReference type="ChEBI" id="CHEBI:456215"/>
        <dbReference type="EC" id="6.1.1.6"/>
    </reaction>
</comment>
<proteinExistence type="inferred from homology"/>
<dbReference type="GO" id="GO:0006430">
    <property type="term" value="P:lysyl-tRNA aminoacylation"/>
    <property type="evidence" value="ECO:0007669"/>
    <property type="project" value="UniProtKB-UniRule"/>
</dbReference>
<keyword evidence="2 7" id="KW-0479">Metal-binding</keyword>
<evidence type="ECO:0000256" key="2">
    <source>
        <dbReference type="ARBA" id="ARBA00022723"/>
    </source>
</evidence>
<dbReference type="GO" id="GO:0000049">
    <property type="term" value="F:tRNA binding"/>
    <property type="evidence" value="ECO:0007669"/>
    <property type="project" value="TreeGrafter"/>
</dbReference>
<dbReference type="Pfam" id="PF01336">
    <property type="entry name" value="tRNA_anti-codon"/>
    <property type="match status" value="1"/>
</dbReference>
<keyword evidence="4 7" id="KW-0067">ATP-binding</keyword>
<dbReference type="Proteomes" id="UP000316495">
    <property type="component" value="Unassembled WGS sequence"/>
</dbReference>
<dbReference type="InterPro" id="IPR045864">
    <property type="entry name" value="aa-tRNA-synth_II/BPL/LPL"/>
</dbReference>
<keyword evidence="7" id="KW-0648">Protein biosynthesis</keyword>
<accession>A0A554LPZ2</accession>
<reference evidence="9 10" key="1">
    <citation type="submission" date="2017-07" db="EMBL/GenBank/DDBJ databases">
        <title>Mechanisms for carbon and nitrogen cycling indicate functional differentiation within the Candidate Phyla Radiation.</title>
        <authorList>
            <person name="Danczak R.E."/>
            <person name="Johnston M.D."/>
            <person name="Kenah C."/>
            <person name="Slattery M."/>
            <person name="Wrighton K.C."/>
            <person name="Wilkins M.J."/>
        </authorList>
    </citation>
    <scope>NUCLEOTIDE SEQUENCE [LARGE SCALE GENOMIC DNA]</scope>
    <source>
        <strain evidence="9">Athens1014_28</strain>
    </source>
</reference>
<sequence>MTGKTEEELIKVRKEKRQKLADFGVDNYPAKSGREWQITRVLENEKELIAGAETLKIAGRIMALRGHGAIIFADLRDESGKIQLFFKSDNVGNDFLKLELLDIGDFLEVSGKLFITKAGEITLEVTKFKMLSKSLRPLPEKWHGLTDIETRYRERYVDLIVNPEVKEFFYKRSKIIASLRNFLVKNDFLEVDTPIFQPIAGGAIAKPFSTHYNAYDRDVFLRIAPELYLKRLIVGGFEKVFEVARCFRNEGVDASHNPEFTNLEFYWAYTDYEKLMEFTEEMLRDVAIKVFGKLEVEIVGEQIDFSEPFQRVTFAEITGNKNSDDAFKTAVKKIIKPTFVVDHPIEISPLAKKKNEKSVERFQLILGGLEIINAFSELNDPTDQQERFESQEKLREKGDEETHAYDADFIKALEYGMPPTAGWGLGVDRFVMLLCGAKTLREILLFPYMKS</sequence>
<dbReference type="EMBL" id="VMGN01000003">
    <property type="protein sequence ID" value="TSC94951.1"/>
    <property type="molecule type" value="Genomic_DNA"/>
</dbReference>
<dbReference type="GO" id="GO:0000287">
    <property type="term" value="F:magnesium ion binding"/>
    <property type="evidence" value="ECO:0007669"/>
    <property type="project" value="UniProtKB-UniRule"/>
</dbReference>
<comment type="caution">
    <text evidence="7">Lacks conserved residue(s) required for the propagation of feature annotation.</text>
</comment>
<comment type="caution">
    <text evidence="9">The sequence shown here is derived from an EMBL/GenBank/DDBJ whole genome shotgun (WGS) entry which is preliminary data.</text>
</comment>
<comment type="similarity">
    <text evidence="7">Belongs to the class-II aminoacyl-tRNA synthetase family.</text>
</comment>